<protein>
    <submittedName>
        <fullName evidence="2">EAL domain-containing protein</fullName>
    </submittedName>
</protein>
<feature type="domain" description="EAL" evidence="1">
    <location>
        <begin position="53"/>
        <end position="308"/>
    </location>
</feature>
<dbReference type="EMBL" id="JAIRBM010000019">
    <property type="protein sequence ID" value="MBZ6078557.1"/>
    <property type="molecule type" value="Genomic_DNA"/>
</dbReference>
<dbReference type="Gene3D" id="3.20.20.450">
    <property type="entry name" value="EAL domain"/>
    <property type="match status" value="1"/>
</dbReference>
<dbReference type="Proteomes" id="UP000704176">
    <property type="component" value="Unassembled WGS sequence"/>
</dbReference>
<comment type="caution">
    <text evidence="2">The sequence shown here is derived from an EMBL/GenBank/DDBJ whole genome shotgun (WGS) entry which is preliminary data.</text>
</comment>
<keyword evidence="3" id="KW-1185">Reference proteome</keyword>
<dbReference type="CDD" id="cd01948">
    <property type="entry name" value="EAL"/>
    <property type="match status" value="1"/>
</dbReference>
<evidence type="ECO:0000259" key="1">
    <source>
        <dbReference type="PROSITE" id="PS50883"/>
    </source>
</evidence>
<dbReference type="SMART" id="SM00052">
    <property type="entry name" value="EAL"/>
    <property type="match status" value="1"/>
</dbReference>
<dbReference type="PANTHER" id="PTHR33121">
    <property type="entry name" value="CYCLIC DI-GMP PHOSPHODIESTERASE PDEF"/>
    <property type="match status" value="1"/>
</dbReference>
<gene>
    <name evidence="2" type="ORF">K9B37_20060</name>
</gene>
<evidence type="ECO:0000313" key="2">
    <source>
        <dbReference type="EMBL" id="MBZ6078557.1"/>
    </source>
</evidence>
<dbReference type="SUPFAM" id="SSF141868">
    <property type="entry name" value="EAL domain-like"/>
    <property type="match status" value="1"/>
</dbReference>
<sequence>MIKDICLKVSFERHRPIQSASDKKPKVSLLQSVPPTENAHIGIGSCGPLEEQRAQMLRLAMDALEEHRIEPFYQPKVCLTSGRISGFEALLRWKDKHGQIRFPADIDAAFGHPDLAVTIGQHMRRLVFANVHDWLSNGIHIGRVAINVATAELQNEGFAVQFLNCLRDAGVSPTNLELEVTETVFLGRGAEYVERALHRLSSAGVAIALDDFGTGYASLSHLNNFPVDSIKIDRSFVQNLSEAPQTAMILQAMLRLGRNLGIATVAEGIETESQAAYLRTHGCDQGQGYLFSAALPAHEIARLCKDWQSKNVLNQLGAQSRAELWASIGAILNLQPVSATGAI</sequence>
<dbReference type="Pfam" id="PF00563">
    <property type="entry name" value="EAL"/>
    <property type="match status" value="1"/>
</dbReference>
<dbReference type="InterPro" id="IPR035919">
    <property type="entry name" value="EAL_sf"/>
</dbReference>
<dbReference type="InterPro" id="IPR001633">
    <property type="entry name" value="EAL_dom"/>
</dbReference>
<reference evidence="2 3" key="1">
    <citation type="submission" date="2021-09" db="EMBL/GenBank/DDBJ databases">
        <title>The complete genome sequence of a new microorganism.</title>
        <authorList>
            <person name="Zi Z."/>
        </authorList>
    </citation>
    <scope>NUCLEOTIDE SEQUENCE [LARGE SCALE GENOMIC DNA]</scope>
    <source>
        <strain evidence="2 3">WGZ8</strain>
    </source>
</reference>
<dbReference type="RefSeq" id="WP_224315304.1">
    <property type="nucleotide sequence ID" value="NZ_JAIRBM010000019.1"/>
</dbReference>
<dbReference type="PANTHER" id="PTHR33121:SF70">
    <property type="entry name" value="SIGNALING PROTEIN YKOW"/>
    <property type="match status" value="1"/>
</dbReference>
<proteinExistence type="predicted"/>
<evidence type="ECO:0000313" key="3">
    <source>
        <dbReference type="Proteomes" id="UP000704176"/>
    </source>
</evidence>
<organism evidence="2 3">
    <name type="scientific">Microvirga puerhi</name>
    <dbReference type="NCBI Taxonomy" id="2876078"/>
    <lineage>
        <taxon>Bacteria</taxon>
        <taxon>Pseudomonadati</taxon>
        <taxon>Pseudomonadota</taxon>
        <taxon>Alphaproteobacteria</taxon>
        <taxon>Hyphomicrobiales</taxon>
        <taxon>Methylobacteriaceae</taxon>
        <taxon>Microvirga</taxon>
    </lineage>
</organism>
<dbReference type="PROSITE" id="PS50883">
    <property type="entry name" value="EAL"/>
    <property type="match status" value="1"/>
</dbReference>
<name>A0ABS7VSM6_9HYPH</name>
<dbReference type="InterPro" id="IPR050706">
    <property type="entry name" value="Cyclic-di-GMP_PDE-like"/>
</dbReference>
<accession>A0ABS7VSM6</accession>